<reference evidence="2" key="2">
    <citation type="submission" date="2020-09" db="EMBL/GenBank/DDBJ databases">
        <authorList>
            <person name="Sun Q."/>
            <person name="Ohkuma M."/>
        </authorList>
    </citation>
    <scope>NUCLEOTIDE SEQUENCE</scope>
    <source>
        <strain evidence="2">JCM 4714</strain>
    </source>
</reference>
<name>A0A918YR91_9ACTN</name>
<dbReference type="AlphaFoldDB" id="A0A918YR91"/>
<dbReference type="EMBL" id="BMVG01000042">
    <property type="protein sequence ID" value="GHE13655.1"/>
    <property type="molecule type" value="Genomic_DNA"/>
</dbReference>
<reference evidence="2" key="1">
    <citation type="journal article" date="2014" name="Int. J. Syst. Evol. Microbiol.">
        <title>Complete genome sequence of Corynebacterium casei LMG S-19264T (=DSM 44701T), isolated from a smear-ripened cheese.</title>
        <authorList>
            <consortium name="US DOE Joint Genome Institute (JGI-PGF)"/>
            <person name="Walter F."/>
            <person name="Albersmeier A."/>
            <person name="Kalinowski J."/>
            <person name="Ruckert C."/>
        </authorList>
    </citation>
    <scope>NUCLEOTIDE SEQUENCE</scope>
    <source>
        <strain evidence="2">JCM 4714</strain>
    </source>
</reference>
<comment type="caution">
    <text evidence="2">The sequence shown here is derived from an EMBL/GenBank/DDBJ whole genome shotgun (WGS) entry which is preliminary data.</text>
</comment>
<accession>A0A918YR91</accession>
<feature type="region of interest" description="Disordered" evidence="1">
    <location>
        <begin position="1"/>
        <end position="45"/>
    </location>
</feature>
<proteinExistence type="predicted"/>
<feature type="compositionally biased region" description="Polar residues" evidence="1">
    <location>
        <begin position="1"/>
        <end position="10"/>
    </location>
</feature>
<gene>
    <name evidence="2" type="ORF">GCM10010339_81350</name>
</gene>
<protein>
    <submittedName>
        <fullName evidence="2">Uncharacterized protein</fullName>
    </submittedName>
</protein>
<dbReference type="Proteomes" id="UP000655443">
    <property type="component" value="Unassembled WGS sequence"/>
</dbReference>
<organism evidence="2 3">
    <name type="scientific">Streptomyces alanosinicus</name>
    <dbReference type="NCBI Taxonomy" id="68171"/>
    <lineage>
        <taxon>Bacteria</taxon>
        <taxon>Bacillati</taxon>
        <taxon>Actinomycetota</taxon>
        <taxon>Actinomycetes</taxon>
        <taxon>Kitasatosporales</taxon>
        <taxon>Streptomycetaceae</taxon>
        <taxon>Streptomyces</taxon>
    </lineage>
</organism>
<evidence type="ECO:0000256" key="1">
    <source>
        <dbReference type="SAM" id="MobiDB-lite"/>
    </source>
</evidence>
<evidence type="ECO:0000313" key="2">
    <source>
        <dbReference type="EMBL" id="GHE13655.1"/>
    </source>
</evidence>
<sequence>MQGAQVNTSHPGPKFHMMPSWAGAGSTTWTSPPTDPCTSTNRTTLGRPVPTAIFLALNGIVLFVTEKLRRGGTGRRRAEGAVTPDEQHLSPDELSDLRITRMTIRQAVTIGAAQILALIP</sequence>
<evidence type="ECO:0000313" key="3">
    <source>
        <dbReference type="Proteomes" id="UP000655443"/>
    </source>
</evidence>
<feature type="compositionally biased region" description="Polar residues" evidence="1">
    <location>
        <begin position="25"/>
        <end position="44"/>
    </location>
</feature>
<keyword evidence="3" id="KW-1185">Reference proteome</keyword>